<dbReference type="Gene3D" id="1.20.58.390">
    <property type="entry name" value="Neurotransmitter-gated ion-channel transmembrane domain"/>
    <property type="match status" value="1"/>
</dbReference>
<evidence type="ECO:0000313" key="3">
    <source>
        <dbReference type="EMBL" id="KAF0299928.1"/>
    </source>
</evidence>
<dbReference type="GO" id="GO:0006811">
    <property type="term" value="P:monoatomic ion transport"/>
    <property type="evidence" value="ECO:0007669"/>
    <property type="project" value="InterPro"/>
</dbReference>
<dbReference type="SUPFAM" id="SSF90112">
    <property type="entry name" value="Neurotransmitter-gated ion-channel transmembrane pore"/>
    <property type="match status" value="1"/>
</dbReference>
<evidence type="ECO:0000256" key="2">
    <source>
        <dbReference type="SAM" id="Phobius"/>
    </source>
</evidence>
<evidence type="ECO:0000256" key="1">
    <source>
        <dbReference type="SAM" id="MobiDB-lite"/>
    </source>
</evidence>
<dbReference type="AlphaFoldDB" id="A0A6A4WD06"/>
<feature type="region of interest" description="Disordered" evidence="1">
    <location>
        <begin position="1"/>
        <end position="33"/>
    </location>
</feature>
<feature type="transmembrane region" description="Helical" evidence="2">
    <location>
        <begin position="282"/>
        <end position="305"/>
    </location>
</feature>
<dbReference type="EMBL" id="VIIS01001312">
    <property type="protein sequence ID" value="KAF0299928.1"/>
    <property type="molecule type" value="Genomic_DNA"/>
</dbReference>
<keyword evidence="4" id="KW-1185">Reference proteome</keyword>
<feature type="region of interest" description="Disordered" evidence="1">
    <location>
        <begin position="165"/>
        <end position="194"/>
    </location>
</feature>
<keyword evidence="2" id="KW-0472">Membrane</keyword>
<dbReference type="Proteomes" id="UP000440578">
    <property type="component" value="Unassembled WGS sequence"/>
</dbReference>
<dbReference type="InterPro" id="IPR038050">
    <property type="entry name" value="Neuro_actylchol_rec"/>
</dbReference>
<dbReference type="GO" id="GO:0016020">
    <property type="term" value="C:membrane"/>
    <property type="evidence" value="ECO:0007669"/>
    <property type="project" value="InterPro"/>
</dbReference>
<gene>
    <name evidence="3" type="ORF">FJT64_027455</name>
</gene>
<comment type="caution">
    <text evidence="3">The sequence shown here is derived from an EMBL/GenBank/DDBJ whole genome shotgun (WGS) entry which is preliminary data.</text>
</comment>
<accession>A0A6A4WD06</accession>
<reference evidence="3 4" key="1">
    <citation type="submission" date="2019-07" db="EMBL/GenBank/DDBJ databases">
        <title>Draft genome assembly of a fouling barnacle, Amphibalanus amphitrite (Darwin, 1854): The first reference genome for Thecostraca.</title>
        <authorList>
            <person name="Kim W."/>
        </authorList>
    </citation>
    <scope>NUCLEOTIDE SEQUENCE [LARGE SCALE GENOMIC DNA]</scope>
    <source>
        <strain evidence="3">SNU_AA5</strain>
        <tissue evidence="3">Soma without cirri and trophi</tissue>
    </source>
</reference>
<name>A0A6A4WD06_AMPAM</name>
<dbReference type="OrthoDB" id="442503at2759"/>
<dbReference type="InterPro" id="IPR036719">
    <property type="entry name" value="Neuro-gated_channel_TM_sf"/>
</dbReference>
<keyword evidence="2" id="KW-1133">Transmembrane helix</keyword>
<proteinExistence type="predicted"/>
<keyword evidence="2" id="KW-0812">Transmembrane</keyword>
<protein>
    <submittedName>
        <fullName evidence="3">Glutamate-gated chloride channel</fullName>
    </submittedName>
</protein>
<organism evidence="3 4">
    <name type="scientific">Amphibalanus amphitrite</name>
    <name type="common">Striped barnacle</name>
    <name type="synonym">Balanus amphitrite</name>
    <dbReference type="NCBI Taxonomy" id="1232801"/>
    <lineage>
        <taxon>Eukaryota</taxon>
        <taxon>Metazoa</taxon>
        <taxon>Ecdysozoa</taxon>
        <taxon>Arthropoda</taxon>
        <taxon>Crustacea</taxon>
        <taxon>Multicrustacea</taxon>
        <taxon>Cirripedia</taxon>
        <taxon>Thoracica</taxon>
        <taxon>Thoracicalcarea</taxon>
        <taxon>Balanomorpha</taxon>
        <taxon>Balanoidea</taxon>
        <taxon>Balanidae</taxon>
        <taxon>Amphibalaninae</taxon>
        <taxon>Amphibalanus</taxon>
    </lineage>
</organism>
<evidence type="ECO:0000313" key="4">
    <source>
        <dbReference type="Proteomes" id="UP000440578"/>
    </source>
</evidence>
<sequence>MRVSRRGTILMVAPRQSPGNHPRGVAAKEPHSARPLVHRADRGNSAGFDKSRQCEIHMQVGGGHKGCCRSWLSKDQQSQPGSLITVEVMKELLLEERESLRDFIREEISRTTETFRSELAEQKNRIVELESHVEAQGVFIDELERRLRGREDRTADLEAALDQVEADQKSSDLILSGSAIPPPPQPAEGRGPPEDVAGVALGLLRRHLPAVELKREDIVSCTRIARGKKLLCKFSRTGPLSPRYQLYDSRFSLKDSRNDDKLFISEHLSRVRFPTRSKRIDVIARITFPLVFALFNMIYWATYIFQDGGQEMK</sequence>